<evidence type="ECO:0000256" key="1">
    <source>
        <dbReference type="SAM" id="Phobius"/>
    </source>
</evidence>
<reference evidence="2" key="1">
    <citation type="submission" date="2009-09" db="EMBL/GenBank/DDBJ databases">
        <authorList>
            <person name="Weinstock G."/>
            <person name="Sodergren E."/>
            <person name="Clifton S."/>
            <person name="Fulton L."/>
            <person name="Fulton B."/>
            <person name="Courtney L."/>
            <person name="Fronick C."/>
            <person name="Harrison M."/>
            <person name="Strong C."/>
            <person name="Farmer C."/>
            <person name="Delahaunty K."/>
            <person name="Markovic C."/>
            <person name="Hall O."/>
            <person name="Minx P."/>
            <person name="Tomlinson C."/>
            <person name="Mitreva M."/>
            <person name="Nelson J."/>
            <person name="Hou S."/>
            <person name="Wollam A."/>
            <person name="Pepin K.H."/>
            <person name="Johnson M."/>
            <person name="Bhonagiri V."/>
            <person name="Nash W.E."/>
            <person name="Warren W."/>
            <person name="Chinwalla A."/>
            <person name="Mardis E.R."/>
            <person name="Wilson R.K."/>
        </authorList>
    </citation>
    <scope>NUCLEOTIDE SEQUENCE [LARGE SCALE GENOMIC DNA]</scope>
    <source>
        <strain evidence="2">DSM 20544</strain>
    </source>
</reference>
<accession>C9KKE8</accession>
<evidence type="ECO:0000313" key="2">
    <source>
        <dbReference type="EMBL" id="EEX69598.1"/>
    </source>
</evidence>
<comment type="caution">
    <text evidence="2">The sequence shown here is derived from an EMBL/GenBank/DDBJ whole genome shotgun (WGS) entry which is preliminary data.</text>
</comment>
<sequence>MYSCNLLFSLSFYLCSVFTNSMISFGFLPDEYEYDWGEKIGIIQ</sequence>
<keyword evidence="1" id="KW-0812">Transmembrane</keyword>
<protein>
    <submittedName>
        <fullName evidence="2">Uncharacterized protein</fullName>
    </submittedName>
</protein>
<dbReference type="HOGENOM" id="CLU_3218704_0_0_9"/>
<keyword evidence="1" id="KW-0472">Membrane</keyword>
<evidence type="ECO:0000313" key="3">
    <source>
        <dbReference type="Proteomes" id="UP000003671"/>
    </source>
</evidence>
<keyword evidence="1" id="KW-1133">Transmembrane helix</keyword>
<dbReference type="AlphaFoldDB" id="C9KKE8"/>
<keyword evidence="3" id="KW-1185">Reference proteome</keyword>
<name>C9KKE8_9FIRM</name>
<gene>
    <name evidence="2" type="ORF">MITSMUL_03647</name>
</gene>
<dbReference type="Proteomes" id="UP000003671">
    <property type="component" value="Unassembled WGS sequence"/>
</dbReference>
<proteinExistence type="predicted"/>
<feature type="transmembrane region" description="Helical" evidence="1">
    <location>
        <begin position="7"/>
        <end position="28"/>
    </location>
</feature>
<organism evidence="2 3">
    <name type="scientific">Mitsuokella multacida DSM 20544</name>
    <dbReference type="NCBI Taxonomy" id="500635"/>
    <lineage>
        <taxon>Bacteria</taxon>
        <taxon>Bacillati</taxon>
        <taxon>Bacillota</taxon>
        <taxon>Negativicutes</taxon>
        <taxon>Selenomonadales</taxon>
        <taxon>Selenomonadaceae</taxon>
        <taxon>Mitsuokella</taxon>
    </lineage>
</organism>
<dbReference type="EMBL" id="ABWK02000009">
    <property type="protein sequence ID" value="EEX69598.1"/>
    <property type="molecule type" value="Genomic_DNA"/>
</dbReference>